<dbReference type="GO" id="GO:0005789">
    <property type="term" value="C:endoplasmic reticulum membrane"/>
    <property type="evidence" value="ECO:0007669"/>
    <property type="project" value="UniProtKB-SubCell"/>
</dbReference>
<evidence type="ECO:0000313" key="10">
    <source>
        <dbReference type="Proteomes" id="UP000242381"/>
    </source>
</evidence>
<evidence type="ECO:0000256" key="5">
    <source>
        <dbReference type="ARBA" id="ARBA00023136"/>
    </source>
</evidence>
<feature type="domain" description="Reticulon" evidence="8">
    <location>
        <begin position="149"/>
        <end position="346"/>
    </location>
</feature>
<comment type="subcellular location">
    <subcellularLocation>
        <location evidence="1 6">Endoplasmic reticulum membrane</location>
        <topology evidence="1 6">Multi-pass membrane protein</topology>
    </subcellularLocation>
</comment>
<sequence length="371" mass="40538">METYNRPLTPPDNDRLKDSTLPEVASLQKKQDQIFPPVTGATTDITSTQPITKEKPTTATATTTTTNHSASNPFASESADSRRTSQPPPGYQHGVAFPFEKGTSSSPVTSAATSATTSAATSAASPTNNTAKYGSSQRNDTTHRIETEALNILQWKNPIRSGAIMAMIVGSIILSRWYSLLQLGSMALTLAIGINLIYVHFMLQSQKVLTSTDNVSHPYRDVIDNERSTAIDRQSVRRYTNMFIEVAETVIRALTRIVFIDDTKTSIKWLAISFTIWKISAHMSTVNIILFVTLSAFTFPRLYITNKDVVDSHLHKGQALIQNSLSKAQEAAKESINDTYAKARAMTAKAGTTGTDAKNTLNNSSVTVKQD</sequence>
<reference evidence="9 10" key="1">
    <citation type="journal article" date="2016" name="Proc. Natl. Acad. Sci. U.S.A.">
        <title>Lipid metabolic changes in an early divergent fungus govern the establishment of a mutualistic symbiosis with endobacteria.</title>
        <authorList>
            <person name="Lastovetsky O.A."/>
            <person name="Gaspar M.L."/>
            <person name="Mondo S.J."/>
            <person name="LaButti K.M."/>
            <person name="Sandor L."/>
            <person name="Grigoriev I.V."/>
            <person name="Henry S.A."/>
            <person name="Pawlowska T.E."/>
        </authorList>
    </citation>
    <scope>NUCLEOTIDE SEQUENCE [LARGE SCALE GENOMIC DNA]</scope>
    <source>
        <strain evidence="9 10">ATCC 11559</strain>
    </source>
</reference>
<feature type="compositionally biased region" description="Polar residues" evidence="7">
    <location>
        <begin position="361"/>
        <end position="371"/>
    </location>
</feature>
<evidence type="ECO:0000256" key="1">
    <source>
        <dbReference type="ARBA" id="ARBA00004477"/>
    </source>
</evidence>
<name>A0A1X0SAS0_RHIZD</name>
<feature type="transmembrane region" description="Helical" evidence="6">
    <location>
        <begin position="184"/>
        <end position="203"/>
    </location>
</feature>
<feature type="region of interest" description="Disordered" evidence="7">
    <location>
        <begin position="350"/>
        <end position="371"/>
    </location>
</feature>
<evidence type="ECO:0000256" key="7">
    <source>
        <dbReference type="SAM" id="MobiDB-lite"/>
    </source>
</evidence>
<keyword evidence="3 6" id="KW-0256">Endoplasmic reticulum</keyword>
<keyword evidence="2 6" id="KW-0812">Transmembrane</keyword>
<feature type="compositionally biased region" description="Low complexity" evidence="7">
    <location>
        <begin position="103"/>
        <end position="131"/>
    </location>
</feature>
<accession>A0A1X0SAS0</accession>
<evidence type="ECO:0000256" key="3">
    <source>
        <dbReference type="ARBA" id="ARBA00022824"/>
    </source>
</evidence>
<dbReference type="AlphaFoldDB" id="A0A1X0SAS0"/>
<dbReference type="VEuPathDB" id="FungiDB:BCV72DRAFT_313997"/>
<dbReference type="InterPro" id="IPR003388">
    <property type="entry name" value="Reticulon"/>
</dbReference>
<evidence type="ECO:0000313" key="9">
    <source>
        <dbReference type="EMBL" id="ORE21301.1"/>
    </source>
</evidence>
<gene>
    <name evidence="9" type="ORF">BCV71DRAFT_211081</name>
</gene>
<evidence type="ECO:0000256" key="6">
    <source>
        <dbReference type="RuleBase" id="RU363132"/>
    </source>
</evidence>
<feature type="compositionally biased region" description="Low complexity" evidence="7">
    <location>
        <begin position="57"/>
        <end position="66"/>
    </location>
</feature>
<evidence type="ECO:0000256" key="2">
    <source>
        <dbReference type="ARBA" id="ARBA00022692"/>
    </source>
</evidence>
<dbReference type="Pfam" id="PF02453">
    <property type="entry name" value="Reticulon"/>
    <property type="match status" value="1"/>
</dbReference>
<keyword evidence="5 6" id="KW-0472">Membrane</keyword>
<dbReference type="OMA" id="EREVWHI"/>
<organism evidence="9 10">
    <name type="scientific">Rhizopus microsporus</name>
    <dbReference type="NCBI Taxonomy" id="58291"/>
    <lineage>
        <taxon>Eukaryota</taxon>
        <taxon>Fungi</taxon>
        <taxon>Fungi incertae sedis</taxon>
        <taxon>Mucoromycota</taxon>
        <taxon>Mucoromycotina</taxon>
        <taxon>Mucoromycetes</taxon>
        <taxon>Mucorales</taxon>
        <taxon>Mucorineae</taxon>
        <taxon>Rhizopodaceae</taxon>
        <taxon>Rhizopus</taxon>
    </lineage>
</organism>
<dbReference type="PROSITE" id="PS50845">
    <property type="entry name" value="RETICULON"/>
    <property type="match status" value="1"/>
</dbReference>
<keyword evidence="4 6" id="KW-1133">Transmembrane helix</keyword>
<feature type="compositionally biased region" description="Polar residues" evidence="7">
    <location>
        <begin position="40"/>
        <end position="51"/>
    </location>
</feature>
<feature type="region of interest" description="Disordered" evidence="7">
    <location>
        <begin position="1"/>
        <end position="142"/>
    </location>
</feature>
<evidence type="ECO:0000259" key="8">
    <source>
        <dbReference type="PROSITE" id="PS50845"/>
    </source>
</evidence>
<feature type="transmembrane region" description="Helical" evidence="6">
    <location>
        <begin position="286"/>
        <end position="304"/>
    </location>
</feature>
<dbReference type="EMBL" id="KV921281">
    <property type="protein sequence ID" value="ORE21301.1"/>
    <property type="molecule type" value="Genomic_DNA"/>
</dbReference>
<evidence type="ECO:0000256" key="4">
    <source>
        <dbReference type="ARBA" id="ARBA00022989"/>
    </source>
</evidence>
<dbReference type="Proteomes" id="UP000242381">
    <property type="component" value="Unassembled WGS sequence"/>
</dbReference>
<feature type="compositionally biased region" description="Low complexity" evidence="7">
    <location>
        <begin position="350"/>
        <end position="360"/>
    </location>
</feature>
<protein>
    <recommendedName>
        <fullName evidence="6">Reticulon-like protein</fullName>
    </recommendedName>
</protein>
<proteinExistence type="predicted"/>